<dbReference type="PANTHER" id="PTHR47893:SF1">
    <property type="entry name" value="REGULATORY PROTEIN PCHR"/>
    <property type="match status" value="1"/>
</dbReference>
<feature type="domain" description="HTH araC/xylS-type" evidence="4">
    <location>
        <begin position="18"/>
        <end position="119"/>
    </location>
</feature>
<protein>
    <submittedName>
        <fullName evidence="5">AraC family transcriptional regulator, ethanolamine operon transcriptional activator</fullName>
    </submittedName>
</protein>
<keyword evidence="1" id="KW-0805">Transcription regulation</keyword>
<dbReference type="InterPro" id="IPR018060">
    <property type="entry name" value="HTH_AraC"/>
</dbReference>
<keyword evidence="3" id="KW-0804">Transcription</keyword>
<dbReference type="Proteomes" id="UP000189796">
    <property type="component" value="Chromosome I"/>
</dbReference>
<dbReference type="InterPro" id="IPR018062">
    <property type="entry name" value="HTH_AraC-typ_CS"/>
</dbReference>
<dbReference type="GO" id="GO:0043565">
    <property type="term" value="F:sequence-specific DNA binding"/>
    <property type="evidence" value="ECO:0007669"/>
    <property type="project" value="InterPro"/>
</dbReference>
<dbReference type="SUPFAM" id="SSF46689">
    <property type="entry name" value="Homeodomain-like"/>
    <property type="match status" value="2"/>
</dbReference>
<dbReference type="Gene3D" id="1.10.10.60">
    <property type="entry name" value="Homeodomain-like"/>
    <property type="match status" value="1"/>
</dbReference>
<dbReference type="InterPro" id="IPR009057">
    <property type="entry name" value="Homeodomain-like_sf"/>
</dbReference>
<reference evidence="5 6" key="1">
    <citation type="submission" date="2016-11" db="EMBL/GenBank/DDBJ databases">
        <authorList>
            <person name="Jaros S."/>
            <person name="Januszkiewicz K."/>
            <person name="Wedrychowicz H."/>
        </authorList>
    </citation>
    <scope>NUCLEOTIDE SEQUENCE [LARGE SCALE GENOMIC DNA]</scope>
    <source>
        <strain evidence="5 6">GAS138</strain>
    </source>
</reference>
<evidence type="ECO:0000256" key="1">
    <source>
        <dbReference type="ARBA" id="ARBA00023015"/>
    </source>
</evidence>
<name>A0A1M5U5J3_9BRAD</name>
<evidence type="ECO:0000313" key="5">
    <source>
        <dbReference type="EMBL" id="SHH58287.1"/>
    </source>
</evidence>
<organism evidence="5 6">
    <name type="scientific">Bradyrhizobium erythrophlei</name>
    <dbReference type="NCBI Taxonomy" id="1437360"/>
    <lineage>
        <taxon>Bacteria</taxon>
        <taxon>Pseudomonadati</taxon>
        <taxon>Pseudomonadota</taxon>
        <taxon>Alphaproteobacteria</taxon>
        <taxon>Hyphomicrobiales</taxon>
        <taxon>Nitrobacteraceae</taxon>
        <taxon>Bradyrhizobium</taxon>
    </lineage>
</organism>
<dbReference type="OrthoDB" id="7285481at2"/>
<dbReference type="RefSeq" id="WP_079603940.1">
    <property type="nucleotide sequence ID" value="NZ_LT670817.1"/>
</dbReference>
<evidence type="ECO:0000259" key="4">
    <source>
        <dbReference type="PROSITE" id="PS01124"/>
    </source>
</evidence>
<gene>
    <name evidence="5" type="ORF">SAMN05443248_5293</name>
</gene>
<dbReference type="SMART" id="SM00342">
    <property type="entry name" value="HTH_ARAC"/>
    <property type="match status" value="1"/>
</dbReference>
<evidence type="ECO:0000313" key="6">
    <source>
        <dbReference type="Proteomes" id="UP000189796"/>
    </source>
</evidence>
<dbReference type="PROSITE" id="PS01124">
    <property type="entry name" value="HTH_ARAC_FAMILY_2"/>
    <property type="match status" value="1"/>
</dbReference>
<sequence length="138" mass="15710">MKISKRMGSGRRHYAIVARLAEFLEANLDRPLYLAEICPAIGVGERTLRLACEEHLGMGPIRYFSLRRMHLVRCALLCADPSTATVTRIATDHGFWELGRFSVTYRSLFGETPSETLRRPDWPMPLNRSSTLESLVMQ</sequence>
<dbReference type="AlphaFoldDB" id="A0A1M5U5J3"/>
<evidence type="ECO:0000256" key="3">
    <source>
        <dbReference type="ARBA" id="ARBA00023163"/>
    </source>
</evidence>
<keyword evidence="2" id="KW-0238">DNA-binding</keyword>
<evidence type="ECO:0000256" key="2">
    <source>
        <dbReference type="ARBA" id="ARBA00023125"/>
    </source>
</evidence>
<proteinExistence type="predicted"/>
<dbReference type="GO" id="GO:0003700">
    <property type="term" value="F:DNA-binding transcription factor activity"/>
    <property type="evidence" value="ECO:0007669"/>
    <property type="project" value="InterPro"/>
</dbReference>
<dbReference type="Pfam" id="PF12833">
    <property type="entry name" value="HTH_18"/>
    <property type="match status" value="1"/>
</dbReference>
<dbReference type="EMBL" id="LT670817">
    <property type="protein sequence ID" value="SHH58287.1"/>
    <property type="molecule type" value="Genomic_DNA"/>
</dbReference>
<dbReference type="InterPro" id="IPR053142">
    <property type="entry name" value="PchR_regulatory_protein"/>
</dbReference>
<dbReference type="PANTHER" id="PTHR47893">
    <property type="entry name" value="REGULATORY PROTEIN PCHR"/>
    <property type="match status" value="1"/>
</dbReference>
<dbReference type="PROSITE" id="PS00041">
    <property type="entry name" value="HTH_ARAC_FAMILY_1"/>
    <property type="match status" value="1"/>
</dbReference>
<accession>A0A1M5U5J3</accession>